<dbReference type="InterPro" id="IPR058240">
    <property type="entry name" value="rSAM_sf"/>
</dbReference>
<name>A0A177A1Q9_9PEZI</name>
<evidence type="ECO:0000313" key="3">
    <source>
        <dbReference type="EMBL" id="OAF56027.1"/>
    </source>
</evidence>
<organism evidence="3">
    <name type="scientific">Pseudogymnoascus destructans</name>
    <dbReference type="NCBI Taxonomy" id="655981"/>
    <lineage>
        <taxon>Eukaryota</taxon>
        <taxon>Fungi</taxon>
        <taxon>Dikarya</taxon>
        <taxon>Ascomycota</taxon>
        <taxon>Pezizomycotina</taxon>
        <taxon>Leotiomycetes</taxon>
        <taxon>Thelebolales</taxon>
        <taxon>Thelebolaceae</taxon>
        <taxon>Pseudogymnoascus</taxon>
    </lineage>
</organism>
<gene>
    <name evidence="3" type="ORF">VC83_07994</name>
</gene>
<evidence type="ECO:0000256" key="1">
    <source>
        <dbReference type="ARBA" id="ARBA00001966"/>
    </source>
</evidence>
<dbReference type="AlphaFoldDB" id="A0A177A1Q9"/>
<keyword evidence="2" id="KW-0408">Iron</keyword>
<dbReference type="Proteomes" id="UP000077154">
    <property type="component" value="Unassembled WGS sequence"/>
</dbReference>
<accession>A0A177A1Q9</accession>
<evidence type="ECO:0008006" key="4">
    <source>
        <dbReference type="Google" id="ProtNLM"/>
    </source>
</evidence>
<dbReference type="PANTHER" id="PTHR21339:SF0">
    <property type="entry name" value="S-ADENOSYLMETHIONINE-DEPENDENT NUCLEOTIDE DEHYDRATASE RSAD2"/>
    <property type="match status" value="1"/>
</dbReference>
<dbReference type="Gene3D" id="3.20.20.70">
    <property type="entry name" value="Aldolase class I"/>
    <property type="match status" value="1"/>
</dbReference>
<dbReference type="GeneID" id="36291037"/>
<dbReference type="VEuPathDB" id="FungiDB:GMDG_06632"/>
<dbReference type="InterPro" id="IPR013785">
    <property type="entry name" value="Aldolase_TIM"/>
</dbReference>
<keyword evidence="2" id="KW-0411">Iron-sulfur</keyword>
<reference evidence="3" key="1">
    <citation type="submission" date="2016-03" db="EMBL/GenBank/DDBJ databases">
        <title>Updated assembly of Pseudogymnoascus destructans, the fungus causing white-nose syndrome of bats.</title>
        <authorList>
            <person name="Palmer J.M."/>
            <person name="Drees K.P."/>
            <person name="Foster J.T."/>
            <person name="Lindner D.L."/>
        </authorList>
    </citation>
    <scope>NUCLEOTIDE SEQUENCE [LARGE SCALE GENOMIC DNA]</scope>
    <source>
        <strain evidence="3">20631-21</strain>
    </source>
</reference>
<proteinExistence type="predicted"/>
<evidence type="ECO:0000256" key="2">
    <source>
        <dbReference type="ARBA" id="ARBA00022485"/>
    </source>
</evidence>
<dbReference type="RefSeq" id="XP_024321325.1">
    <property type="nucleotide sequence ID" value="XM_024471557.1"/>
</dbReference>
<comment type="cofactor">
    <cofactor evidence="1">
        <name>[4Fe-4S] cluster</name>
        <dbReference type="ChEBI" id="CHEBI:49883"/>
    </cofactor>
</comment>
<dbReference type="SUPFAM" id="SSF102114">
    <property type="entry name" value="Radical SAM enzymes"/>
    <property type="match status" value="1"/>
</dbReference>
<dbReference type="GO" id="GO:0051539">
    <property type="term" value="F:4 iron, 4 sulfur cluster binding"/>
    <property type="evidence" value="ECO:0007669"/>
    <property type="project" value="UniProtKB-KW"/>
</dbReference>
<keyword evidence="2" id="KW-0479">Metal-binding</keyword>
<dbReference type="InterPro" id="IPR051196">
    <property type="entry name" value="RSAD2/Viperin_antiviral"/>
</dbReference>
<dbReference type="eggNOG" id="ENOG502QQMH">
    <property type="taxonomic scope" value="Eukaryota"/>
</dbReference>
<sequence>MKLLKKAGMKKLNFAGGEPFLYPTFLRELLRYGKGELGIESISIVFNSSNITERFLFEKTRSSLTSSLYPGIRSAQKQILQSEEAEMVRMWSNLRKLPVGVNSSASGSKSTPLYAA</sequence>
<dbReference type="EMBL" id="KV441406">
    <property type="protein sequence ID" value="OAF56027.1"/>
    <property type="molecule type" value="Genomic_DNA"/>
</dbReference>
<dbReference type="PANTHER" id="PTHR21339">
    <property type="entry name" value="RADICAL S-ADENOSYL METHIONINE DOMAIN-CONTAINING PROTEIN 2"/>
    <property type="match status" value="1"/>
</dbReference>
<keyword evidence="2" id="KW-0004">4Fe-4S</keyword>
<protein>
    <recommendedName>
        <fullName evidence="4">Radical SAM core domain-containing protein</fullName>
    </recommendedName>
</protein>
<dbReference type="OrthoDB" id="549750at2759"/>